<evidence type="ECO:0000313" key="8">
    <source>
        <dbReference type="Proteomes" id="UP000030146"/>
    </source>
</evidence>
<dbReference type="InterPro" id="IPR041624">
    <property type="entry name" value="RGI_lyase"/>
</dbReference>
<keyword evidence="3" id="KW-0788">Thiol protease</keyword>
<keyword evidence="4" id="KW-0843">Virulence</keyword>
<dbReference type="Proteomes" id="UP000030146">
    <property type="component" value="Unassembled WGS sequence"/>
</dbReference>
<keyword evidence="2" id="KW-0645">Protease</keyword>
<sequence>MAQPEGQEEYIVAFEETLTGTREQGKFYERMANLPSNTQRVAFRHYQSTDQNFIHIDEILFIGNATHHNPVMNLQASVAANATDVLLQWKAPSSDATDYTYTVYRDGAKIAEKITTTAYTDADMANKPHEYCVEVQYATGVSPKTYTKLRARKC</sequence>
<name>A0A0A2F6R6_9PORP</name>
<evidence type="ECO:0000256" key="1">
    <source>
        <dbReference type="ARBA" id="ARBA00006067"/>
    </source>
</evidence>
<dbReference type="InterPro" id="IPR011628">
    <property type="entry name" value="Cleaved_adhesin"/>
</dbReference>
<comment type="similarity">
    <text evidence="1">Belongs to the peptidase C25 family.</text>
</comment>
<keyword evidence="8" id="KW-1185">Reference proteome</keyword>
<gene>
    <name evidence="7" type="ORF">HR15_09100</name>
</gene>
<evidence type="ECO:0000259" key="5">
    <source>
        <dbReference type="Pfam" id="PF07675"/>
    </source>
</evidence>
<reference evidence="7 8" key="1">
    <citation type="submission" date="2014-08" db="EMBL/GenBank/DDBJ databases">
        <title>Porphyromonas gulae strain:COT-052_OH3439 Genome sequencing.</title>
        <authorList>
            <person name="Wallis C."/>
            <person name="Deusch O."/>
            <person name="O'Flynn C."/>
            <person name="Davis I."/>
            <person name="Jospin G."/>
            <person name="Darling A.E."/>
            <person name="Coil D.A."/>
            <person name="Alexiev A."/>
            <person name="Horsfall A."/>
            <person name="Kirkwood N."/>
            <person name="Harris S."/>
            <person name="Eisen J.A."/>
        </authorList>
    </citation>
    <scope>NUCLEOTIDE SEQUENCE [LARGE SCALE GENOMIC DNA]</scope>
    <source>
        <strain evidence="8">COT-052 OH3439</strain>
    </source>
</reference>
<dbReference type="AlphaFoldDB" id="A0A0A2F6R6"/>
<dbReference type="GO" id="GO:0008234">
    <property type="term" value="F:cysteine-type peptidase activity"/>
    <property type="evidence" value="ECO:0007669"/>
    <property type="project" value="UniProtKB-KW"/>
</dbReference>
<evidence type="ECO:0000256" key="4">
    <source>
        <dbReference type="ARBA" id="ARBA00023026"/>
    </source>
</evidence>
<dbReference type="RefSeq" id="WP_039425899.1">
    <property type="nucleotide sequence ID" value="NZ_JRAK01000122.1"/>
</dbReference>
<organism evidence="7 8">
    <name type="scientific">Porphyromonas gulae</name>
    <dbReference type="NCBI Taxonomy" id="111105"/>
    <lineage>
        <taxon>Bacteria</taxon>
        <taxon>Pseudomonadati</taxon>
        <taxon>Bacteroidota</taxon>
        <taxon>Bacteroidia</taxon>
        <taxon>Bacteroidales</taxon>
        <taxon>Porphyromonadaceae</taxon>
        <taxon>Porphyromonas</taxon>
    </lineage>
</organism>
<dbReference type="PATRIC" id="fig|111105.18.peg.724"/>
<evidence type="ECO:0000259" key="6">
    <source>
        <dbReference type="Pfam" id="PF18370"/>
    </source>
</evidence>
<protein>
    <recommendedName>
        <fullName evidence="9">Fibronectin type-III domain-containing protein</fullName>
    </recommendedName>
</protein>
<dbReference type="Gene3D" id="2.60.120.200">
    <property type="match status" value="1"/>
</dbReference>
<feature type="domain" description="Cleaved adhesin" evidence="5">
    <location>
        <begin position="16"/>
        <end position="59"/>
    </location>
</feature>
<feature type="domain" description="Rhamnogalacturonan I lyase beta-sheet" evidence="6">
    <location>
        <begin position="81"/>
        <end position="135"/>
    </location>
</feature>
<dbReference type="Pfam" id="PF18370">
    <property type="entry name" value="RGI_lyase"/>
    <property type="match status" value="1"/>
</dbReference>
<proteinExistence type="inferred from homology"/>
<dbReference type="InterPro" id="IPR013783">
    <property type="entry name" value="Ig-like_fold"/>
</dbReference>
<dbReference type="GO" id="GO:0006508">
    <property type="term" value="P:proteolysis"/>
    <property type="evidence" value="ECO:0007669"/>
    <property type="project" value="UniProtKB-KW"/>
</dbReference>
<evidence type="ECO:0000313" key="7">
    <source>
        <dbReference type="EMBL" id="KGN85740.1"/>
    </source>
</evidence>
<accession>A0A0A2F6R6</accession>
<dbReference type="Gene3D" id="2.60.40.10">
    <property type="entry name" value="Immunoglobulins"/>
    <property type="match status" value="1"/>
</dbReference>
<evidence type="ECO:0000256" key="3">
    <source>
        <dbReference type="ARBA" id="ARBA00022807"/>
    </source>
</evidence>
<dbReference type="Pfam" id="PF07675">
    <property type="entry name" value="Cleaved_Adhesin"/>
    <property type="match status" value="1"/>
</dbReference>
<evidence type="ECO:0008006" key="9">
    <source>
        <dbReference type="Google" id="ProtNLM"/>
    </source>
</evidence>
<comment type="caution">
    <text evidence="7">The sequence shown here is derived from an EMBL/GenBank/DDBJ whole genome shotgun (WGS) entry which is preliminary data.</text>
</comment>
<dbReference type="EMBL" id="JRAK01000122">
    <property type="protein sequence ID" value="KGN85740.1"/>
    <property type="molecule type" value="Genomic_DNA"/>
</dbReference>
<keyword evidence="3" id="KW-0378">Hydrolase</keyword>
<evidence type="ECO:0000256" key="2">
    <source>
        <dbReference type="ARBA" id="ARBA00022670"/>
    </source>
</evidence>